<comment type="subcellular location">
    <subcellularLocation>
        <location evidence="1">Membrane</location>
        <topology evidence="1">Multi-pass membrane protein</topology>
    </subcellularLocation>
</comment>
<keyword evidence="4 6" id="KW-0472">Membrane</keyword>
<evidence type="ECO:0000256" key="2">
    <source>
        <dbReference type="ARBA" id="ARBA00022692"/>
    </source>
</evidence>
<accession>K3WK22</accession>
<feature type="transmembrane region" description="Helical" evidence="6">
    <location>
        <begin position="259"/>
        <end position="281"/>
    </location>
</feature>
<dbReference type="PANTHER" id="PTHR12570">
    <property type="match status" value="1"/>
</dbReference>
<dbReference type="SUPFAM" id="SSF103481">
    <property type="entry name" value="Multidrug resistance efflux transporter EmrE"/>
    <property type="match status" value="1"/>
</dbReference>
<dbReference type="Gene3D" id="1.10.3730.20">
    <property type="match status" value="1"/>
</dbReference>
<sequence length="322" mass="34460">MADSGSGDLWVVGVALSLTATLFGTLGKVFLKLAHSSPQGYSVQLAATLCVFVLNPVFDALSYAYAAQSILAPMAGFSVVWNIILSPYILKERLSIHDLKGTAVILIGCMLVGISGSHVTPKHQSAEIYALFTGRVFLWYTTAAVAGAALLVWIICTTDRQSGWRRFAYGALSGLVGGNLYFLKASVELLTEGGAIWGYVETYLIFAAALSSAGGGIYILDLGLREYDALYLVAIYQAFLILIGSISGVIFFHENAGMTSWWQSCLYPLSIITTVAGVIILSDKQTESSDSEQKTDTYSTGDEESPLMVTGKSINHGTINSV</sequence>
<evidence type="ECO:0000256" key="5">
    <source>
        <dbReference type="SAM" id="MobiDB-lite"/>
    </source>
</evidence>
<feature type="transmembrane region" description="Helical" evidence="6">
    <location>
        <begin position="229"/>
        <end position="253"/>
    </location>
</feature>
<evidence type="ECO:0000256" key="6">
    <source>
        <dbReference type="SAM" id="Phobius"/>
    </source>
</evidence>
<evidence type="ECO:0000256" key="3">
    <source>
        <dbReference type="ARBA" id="ARBA00022989"/>
    </source>
</evidence>
<dbReference type="PANTHER" id="PTHR12570:SF9">
    <property type="entry name" value="MAGNESIUM TRANSPORTER NIPA8-RELATED"/>
    <property type="match status" value="1"/>
</dbReference>
<keyword evidence="2 6" id="KW-0812">Transmembrane</keyword>
<feature type="transmembrane region" description="Helical" evidence="6">
    <location>
        <begin position="137"/>
        <end position="155"/>
    </location>
</feature>
<feature type="transmembrane region" description="Helical" evidence="6">
    <location>
        <begin position="70"/>
        <end position="90"/>
    </location>
</feature>
<evidence type="ECO:0008006" key="9">
    <source>
        <dbReference type="Google" id="ProtNLM"/>
    </source>
</evidence>
<evidence type="ECO:0000313" key="7">
    <source>
        <dbReference type="EnsemblProtists" id="PYU1_T005314"/>
    </source>
</evidence>
<feature type="transmembrane region" description="Helical" evidence="6">
    <location>
        <begin position="167"/>
        <end position="183"/>
    </location>
</feature>
<dbReference type="GO" id="GO:0016020">
    <property type="term" value="C:membrane"/>
    <property type="evidence" value="ECO:0007669"/>
    <property type="project" value="UniProtKB-SubCell"/>
</dbReference>
<reference evidence="8" key="2">
    <citation type="submission" date="2010-04" db="EMBL/GenBank/DDBJ databases">
        <authorList>
            <person name="Buell R."/>
            <person name="Hamilton J."/>
            <person name="Hostetler J."/>
        </authorList>
    </citation>
    <scope>NUCLEOTIDE SEQUENCE [LARGE SCALE GENOMIC DNA]</scope>
    <source>
        <strain evidence="8">DAOM:BR144</strain>
    </source>
</reference>
<dbReference type="GO" id="GO:0015095">
    <property type="term" value="F:magnesium ion transmembrane transporter activity"/>
    <property type="evidence" value="ECO:0007669"/>
    <property type="project" value="InterPro"/>
</dbReference>
<dbReference type="Pfam" id="PF05653">
    <property type="entry name" value="Mg_trans_NIPA"/>
    <property type="match status" value="1"/>
</dbReference>
<dbReference type="HOGENOM" id="CLU_925806_0_0_1"/>
<keyword evidence="8" id="KW-1185">Reference proteome</keyword>
<evidence type="ECO:0000313" key="8">
    <source>
        <dbReference type="Proteomes" id="UP000019132"/>
    </source>
</evidence>
<dbReference type="InParanoid" id="K3WK22"/>
<organism evidence="7 8">
    <name type="scientific">Globisporangium ultimum (strain ATCC 200006 / CBS 805.95 / DAOM BR144)</name>
    <name type="common">Pythium ultimum</name>
    <dbReference type="NCBI Taxonomy" id="431595"/>
    <lineage>
        <taxon>Eukaryota</taxon>
        <taxon>Sar</taxon>
        <taxon>Stramenopiles</taxon>
        <taxon>Oomycota</taxon>
        <taxon>Peronosporomycetes</taxon>
        <taxon>Pythiales</taxon>
        <taxon>Pythiaceae</taxon>
        <taxon>Globisporangium</taxon>
    </lineage>
</organism>
<dbReference type="InterPro" id="IPR008521">
    <property type="entry name" value="Mg_trans_NIPA"/>
</dbReference>
<dbReference type="InterPro" id="IPR037185">
    <property type="entry name" value="EmrE-like"/>
</dbReference>
<feature type="transmembrane region" description="Helical" evidence="6">
    <location>
        <begin position="12"/>
        <end position="31"/>
    </location>
</feature>
<protein>
    <recommendedName>
        <fullName evidence="9">EamA domain-containing protein</fullName>
    </recommendedName>
</protein>
<evidence type="ECO:0000256" key="4">
    <source>
        <dbReference type="ARBA" id="ARBA00023136"/>
    </source>
</evidence>
<dbReference type="AlphaFoldDB" id="K3WK22"/>
<feature type="compositionally biased region" description="Polar residues" evidence="5">
    <location>
        <begin position="312"/>
        <end position="322"/>
    </location>
</feature>
<dbReference type="EMBL" id="GL376633">
    <property type="status" value="NOT_ANNOTATED_CDS"/>
    <property type="molecule type" value="Genomic_DNA"/>
</dbReference>
<keyword evidence="3 6" id="KW-1133">Transmembrane helix</keyword>
<feature type="transmembrane region" description="Helical" evidence="6">
    <location>
        <begin position="99"/>
        <end position="117"/>
    </location>
</feature>
<dbReference type="OMA" id="HAPHETQ"/>
<evidence type="ECO:0000256" key="1">
    <source>
        <dbReference type="ARBA" id="ARBA00004141"/>
    </source>
</evidence>
<dbReference type="VEuPathDB" id="FungiDB:PYU1_G005303"/>
<dbReference type="EnsemblProtists" id="PYU1_T005314">
    <property type="protein sequence ID" value="PYU1_T005314"/>
    <property type="gene ID" value="PYU1_G005303"/>
</dbReference>
<dbReference type="eggNOG" id="KOG2922">
    <property type="taxonomic scope" value="Eukaryota"/>
</dbReference>
<feature type="transmembrane region" description="Helical" evidence="6">
    <location>
        <begin position="203"/>
        <end position="222"/>
    </location>
</feature>
<proteinExistence type="predicted"/>
<dbReference type="Proteomes" id="UP000019132">
    <property type="component" value="Unassembled WGS sequence"/>
</dbReference>
<name>K3WK22_GLOUD</name>
<reference evidence="7" key="3">
    <citation type="submission" date="2015-02" db="UniProtKB">
        <authorList>
            <consortium name="EnsemblProtists"/>
        </authorList>
    </citation>
    <scope>IDENTIFICATION</scope>
    <source>
        <strain evidence="7">DAOM BR144</strain>
    </source>
</reference>
<feature type="region of interest" description="Disordered" evidence="5">
    <location>
        <begin position="287"/>
        <end position="322"/>
    </location>
</feature>
<reference evidence="8" key="1">
    <citation type="journal article" date="2010" name="Genome Biol.">
        <title>Genome sequence of the necrotrophic plant pathogen Pythium ultimum reveals original pathogenicity mechanisms and effector repertoire.</title>
        <authorList>
            <person name="Levesque C.A."/>
            <person name="Brouwer H."/>
            <person name="Cano L."/>
            <person name="Hamilton J.P."/>
            <person name="Holt C."/>
            <person name="Huitema E."/>
            <person name="Raffaele S."/>
            <person name="Robideau G.P."/>
            <person name="Thines M."/>
            <person name="Win J."/>
            <person name="Zerillo M.M."/>
            <person name="Beakes G.W."/>
            <person name="Boore J.L."/>
            <person name="Busam D."/>
            <person name="Dumas B."/>
            <person name="Ferriera S."/>
            <person name="Fuerstenberg S.I."/>
            <person name="Gachon C.M."/>
            <person name="Gaulin E."/>
            <person name="Govers F."/>
            <person name="Grenville-Briggs L."/>
            <person name="Horner N."/>
            <person name="Hostetler J."/>
            <person name="Jiang R.H."/>
            <person name="Johnson J."/>
            <person name="Krajaejun T."/>
            <person name="Lin H."/>
            <person name="Meijer H.J."/>
            <person name="Moore B."/>
            <person name="Morris P."/>
            <person name="Phuntmart V."/>
            <person name="Puiu D."/>
            <person name="Shetty J."/>
            <person name="Stajich J.E."/>
            <person name="Tripathy S."/>
            <person name="Wawra S."/>
            <person name="van West P."/>
            <person name="Whitty B.R."/>
            <person name="Coutinho P.M."/>
            <person name="Henrissat B."/>
            <person name="Martin F."/>
            <person name="Thomas P.D."/>
            <person name="Tyler B.M."/>
            <person name="De Vries R.P."/>
            <person name="Kamoun S."/>
            <person name="Yandell M."/>
            <person name="Tisserat N."/>
            <person name="Buell C.R."/>
        </authorList>
    </citation>
    <scope>NUCLEOTIDE SEQUENCE</scope>
    <source>
        <strain evidence="8">DAOM:BR144</strain>
    </source>
</reference>